<evidence type="ECO:0000313" key="1">
    <source>
        <dbReference type="EMBL" id="KAI0049683.1"/>
    </source>
</evidence>
<dbReference type="Proteomes" id="UP000814033">
    <property type="component" value="Unassembled WGS sequence"/>
</dbReference>
<protein>
    <submittedName>
        <fullName evidence="1">Glycosyltransferase family 8 protein</fullName>
    </submittedName>
</protein>
<keyword evidence="2" id="KW-1185">Reference proteome</keyword>
<organism evidence="1 2">
    <name type="scientific">Auriscalpium vulgare</name>
    <dbReference type="NCBI Taxonomy" id="40419"/>
    <lineage>
        <taxon>Eukaryota</taxon>
        <taxon>Fungi</taxon>
        <taxon>Dikarya</taxon>
        <taxon>Basidiomycota</taxon>
        <taxon>Agaricomycotina</taxon>
        <taxon>Agaricomycetes</taxon>
        <taxon>Russulales</taxon>
        <taxon>Auriscalpiaceae</taxon>
        <taxon>Auriscalpium</taxon>
    </lineage>
</organism>
<sequence length="980" mass="108962">MTLQCFVFWPAEDTGKSGYFYGWRHPRSVCAAGVLQVQSLGEAENQLSHFLSENAYFSTGNAVPSRPAVLGRCERRSSGGVPTLLFASDEAETAERPLTFVLYRRSSLGSLSFHPLDASSNTSSVTPGSNAIWSSDLGIDATTVDELNAAHRLHLLLRISDSWVSKLTIPEAVIWPTKAVLAITVRPLCAAMRRLLIMAATMFTPFAQLYSETSPHYVQFNNAIWLVLNDLVLGIAIGSFLCDNHVPVSKALHDGLETVFITFTRDALLWLDDWPAGLKLNTELSHFCCQTALGTLELWALTIRALAPYFPNIVYVLGLSGIGGLTMIVSLFLDMFKALTLHVFLSYLMLTRLFSYQMAALSSLWNLFRGKRFNMLHKHVDSWHYELDQLLLGTLLFTLVTFSLPTFLTYTLLFVLLRSAITLPTALLNFLVDLMNCFPLFALLLRVKDPRRLPVHVGQCQAGAVGQATIAIGGWQARANTNVRNGPAQPTTNPILSYPWCTSPTCICSAETSPFVPNPHSSHQQPTDFWAFFRGRRLRLLLLAVACTLVPAYVLFAHPTDTFVPQRCVPPAPDASRDPPPEEHAILPPITITVTASHAIPPATVTVTAPAATETVTVARPSGPVKFALVMYYHSSAMEGAVLMKTAIMYTSRPLEFHIICDVSAQEYLESRLKLLTHPVHNVLVRFYRLSPDQMVGRVEREGAIYTDHAAGTPGLMKLFIHEILPNDVDKAIFVDTDAFFLTDPALLYDEFAHMNESIAISMPSHPEQTAPEWHDASKICSCIMLLDLAKLRSMRLMDSILYREDTTVQALAPPAFEALFGPPGTDGHYQNVALGDQGYWWAIVSHRTDIFTPLSYDWEVSSCLLDMYGTGVVHGSDAATEDEERGVMIHLWNTPWQGTVVHPKLLHFNCLHNTDIYFEWAGWLDAENSLTQRWGSVMDYHVGTKWIWLNRGSANLTMETVLEPQFADQKFAAGRTPTA</sequence>
<dbReference type="EMBL" id="MU275870">
    <property type="protein sequence ID" value="KAI0049683.1"/>
    <property type="molecule type" value="Genomic_DNA"/>
</dbReference>
<reference evidence="1" key="2">
    <citation type="journal article" date="2022" name="New Phytol.">
        <title>Evolutionary transition to the ectomycorrhizal habit in the genomes of a hyperdiverse lineage of mushroom-forming fungi.</title>
        <authorList>
            <person name="Looney B."/>
            <person name="Miyauchi S."/>
            <person name="Morin E."/>
            <person name="Drula E."/>
            <person name="Courty P.E."/>
            <person name="Kohler A."/>
            <person name="Kuo A."/>
            <person name="LaButti K."/>
            <person name="Pangilinan J."/>
            <person name="Lipzen A."/>
            <person name="Riley R."/>
            <person name="Andreopoulos W."/>
            <person name="He G."/>
            <person name="Johnson J."/>
            <person name="Nolan M."/>
            <person name="Tritt A."/>
            <person name="Barry K.W."/>
            <person name="Grigoriev I.V."/>
            <person name="Nagy L.G."/>
            <person name="Hibbett D."/>
            <person name="Henrissat B."/>
            <person name="Matheny P.B."/>
            <person name="Labbe J."/>
            <person name="Martin F.M."/>
        </authorList>
    </citation>
    <scope>NUCLEOTIDE SEQUENCE</scope>
    <source>
        <strain evidence="1">FP105234-sp</strain>
    </source>
</reference>
<proteinExistence type="predicted"/>
<accession>A0ACB8S0M6</accession>
<gene>
    <name evidence="1" type="ORF">FA95DRAFT_1571064</name>
</gene>
<comment type="caution">
    <text evidence="1">The sequence shown here is derived from an EMBL/GenBank/DDBJ whole genome shotgun (WGS) entry which is preliminary data.</text>
</comment>
<name>A0ACB8S0M6_9AGAM</name>
<reference evidence="1" key="1">
    <citation type="submission" date="2021-02" db="EMBL/GenBank/DDBJ databases">
        <authorList>
            <consortium name="DOE Joint Genome Institute"/>
            <person name="Ahrendt S."/>
            <person name="Looney B.P."/>
            <person name="Miyauchi S."/>
            <person name="Morin E."/>
            <person name="Drula E."/>
            <person name="Courty P.E."/>
            <person name="Chicoki N."/>
            <person name="Fauchery L."/>
            <person name="Kohler A."/>
            <person name="Kuo A."/>
            <person name="Labutti K."/>
            <person name="Pangilinan J."/>
            <person name="Lipzen A."/>
            <person name="Riley R."/>
            <person name="Andreopoulos W."/>
            <person name="He G."/>
            <person name="Johnson J."/>
            <person name="Barry K.W."/>
            <person name="Grigoriev I.V."/>
            <person name="Nagy L."/>
            <person name="Hibbett D."/>
            <person name="Henrissat B."/>
            <person name="Matheny P.B."/>
            <person name="Labbe J."/>
            <person name="Martin F."/>
        </authorList>
    </citation>
    <scope>NUCLEOTIDE SEQUENCE</scope>
    <source>
        <strain evidence="1">FP105234-sp</strain>
    </source>
</reference>
<evidence type="ECO:0000313" key="2">
    <source>
        <dbReference type="Proteomes" id="UP000814033"/>
    </source>
</evidence>